<evidence type="ECO:0000256" key="1">
    <source>
        <dbReference type="SAM" id="MobiDB-lite"/>
    </source>
</evidence>
<dbReference type="SUPFAM" id="SSF55469">
    <property type="entry name" value="FMN-dependent nitroreductase-like"/>
    <property type="match status" value="2"/>
</dbReference>
<gene>
    <name evidence="2" type="ORF">ACFPIJ_04565</name>
</gene>
<dbReference type="InterPro" id="IPR000415">
    <property type="entry name" value="Nitroreductase-like"/>
</dbReference>
<dbReference type="NCBIfam" id="NF047509">
    <property type="entry name" value="Rv3131_FMN_oxido"/>
    <property type="match status" value="1"/>
</dbReference>
<evidence type="ECO:0000313" key="3">
    <source>
        <dbReference type="Proteomes" id="UP001595912"/>
    </source>
</evidence>
<organism evidence="2 3">
    <name type="scientific">Dactylosporangium cerinum</name>
    <dbReference type="NCBI Taxonomy" id="1434730"/>
    <lineage>
        <taxon>Bacteria</taxon>
        <taxon>Bacillati</taxon>
        <taxon>Actinomycetota</taxon>
        <taxon>Actinomycetes</taxon>
        <taxon>Micromonosporales</taxon>
        <taxon>Micromonosporaceae</taxon>
        <taxon>Dactylosporangium</taxon>
    </lineage>
</organism>
<reference evidence="3" key="1">
    <citation type="journal article" date="2019" name="Int. J. Syst. Evol. Microbiol.">
        <title>The Global Catalogue of Microorganisms (GCM) 10K type strain sequencing project: providing services to taxonomists for standard genome sequencing and annotation.</title>
        <authorList>
            <consortium name="The Broad Institute Genomics Platform"/>
            <consortium name="The Broad Institute Genome Sequencing Center for Infectious Disease"/>
            <person name="Wu L."/>
            <person name="Ma J."/>
        </authorList>
    </citation>
    <scope>NUCLEOTIDE SEQUENCE [LARGE SCALE GENOMIC DNA]</scope>
    <source>
        <strain evidence="3">CGMCC 4.7152</strain>
    </source>
</reference>
<dbReference type="Proteomes" id="UP001595912">
    <property type="component" value="Unassembled WGS sequence"/>
</dbReference>
<dbReference type="Gene3D" id="3.40.109.10">
    <property type="entry name" value="NADH Oxidase"/>
    <property type="match status" value="1"/>
</dbReference>
<name>A0ABV9VNB1_9ACTN</name>
<evidence type="ECO:0000313" key="2">
    <source>
        <dbReference type="EMBL" id="MFC4997096.1"/>
    </source>
</evidence>
<feature type="region of interest" description="Disordered" evidence="1">
    <location>
        <begin position="317"/>
        <end position="339"/>
    </location>
</feature>
<accession>A0ABV9VNB1</accession>
<dbReference type="RefSeq" id="WP_380113331.1">
    <property type="nucleotide sequence ID" value="NZ_JBHSIU010000007.1"/>
</dbReference>
<protein>
    <submittedName>
        <fullName evidence="2">Acg family FMN-binding oxidoreductase</fullName>
    </submittedName>
</protein>
<comment type="caution">
    <text evidence="2">The sequence shown here is derived from an EMBL/GenBank/DDBJ whole genome shotgun (WGS) entry which is preliminary data.</text>
</comment>
<sequence>MSNDALTHPTDGLAIGHALTEAATIAGYAPSIHNTQPWRWRITGHLLDLFTDRSRVLAVTDPDARLATLSCGVALHHARMALAAQGWQVTITRLPKPTDPDHLARLHVDGRAPVDLPAALHLRTIPLRHTDRRPITGAPVGPQELQAIAAAVEAEDTWLHTLTPGQVLELASAADHAQRTETDDTSWLDELAYWTGGTRPGGTGIPDAAIPDRAARTTVPGRDFGHHGDLPISAEHDKAAVYVMLHGRTDEPSDWLRAGEALSAGWLTATEHGVSVLPHSAPIEVVSTRQAMRVVLSSTGYPYLLLRLGTIDPADAGPPYAPRLPADQIIEQPEPTQTP</sequence>
<keyword evidence="3" id="KW-1185">Reference proteome</keyword>
<proteinExistence type="predicted"/>
<dbReference type="EMBL" id="JBHSIU010000007">
    <property type="protein sequence ID" value="MFC4997096.1"/>
    <property type="molecule type" value="Genomic_DNA"/>
</dbReference>